<evidence type="ECO:0000313" key="1">
    <source>
        <dbReference type="EMBL" id="JAC62136.1"/>
    </source>
</evidence>
<reference evidence="1" key="1">
    <citation type="submission" date="2014-05" db="EMBL/GenBank/DDBJ databases">
        <title>The transcriptome of the halophilic microalga Tetraselmis sp. GSL018 isolated from the Great Salt Lake, Utah.</title>
        <authorList>
            <person name="Jinkerson R.E."/>
            <person name="D'Adamo S."/>
            <person name="Posewitz M.C."/>
        </authorList>
    </citation>
    <scope>NUCLEOTIDE SEQUENCE</scope>
    <source>
        <strain evidence="1">GSL018</strain>
    </source>
</reference>
<proteinExistence type="predicted"/>
<gene>
    <name evidence="1" type="ORF">TSPGSL018_24189</name>
</gene>
<protein>
    <submittedName>
        <fullName evidence="1">Uncharacterized protein</fullName>
    </submittedName>
</protein>
<dbReference type="AlphaFoldDB" id="A0A061QV18"/>
<dbReference type="EMBL" id="GBEZ01024898">
    <property type="protein sequence ID" value="JAC62136.1"/>
    <property type="molecule type" value="Transcribed_RNA"/>
</dbReference>
<organism evidence="1">
    <name type="scientific">Tetraselmis sp. GSL018</name>
    <dbReference type="NCBI Taxonomy" id="582737"/>
    <lineage>
        <taxon>Eukaryota</taxon>
        <taxon>Viridiplantae</taxon>
        <taxon>Chlorophyta</taxon>
        <taxon>core chlorophytes</taxon>
        <taxon>Chlorodendrophyceae</taxon>
        <taxon>Chlorodendrales</taxon>
        <taxon>Chlorodendraceae</taxon>
        <taxon>Tetraselmis</taxon>
    </lineage>
</organism>
<accession>A0A061QV18</accession>
<sequence>QTLSHFPSNGCIEYLHVHHGFLKYANTNRMQDQERTGEGPSDTCTGSKLSVVPAGLILAVASPCDFADHAEQQSCTDQLLIPGIEPGMGKGDEKERGGCALLPSELKQSALLERCRSCPADDDPLLSWGHRGGADHCAGG</sequence>
<name>A0A061QV18_9CHLO</name>
<feature type="non-terminal residue" evidence="1">
    <location>
        <position position="1"/>
    </location>
</feature>